<dbReference type="PANTHER" id="PTHR45661:SF3">
    <property type="entry name" value="IG-LIKE DOMAIN-CONTAINING PROTEIN"/>
    <property type="match status" value="1"/>
</dbReference>
<dbReference type="Pfam" id="PF13306">
    <property type="entry name" value="LRR_5"/>
    <property type="match status" value="2"/>
</dbReference>
<keyword evidence="2" id="KW-1185">Reference proteome</keyword>
<evidence type="ECO:0000313" key="1">
    <source>
        <dbReference type="EMBL" id="SFI44284.1"/>
    </source>
</evidence>
<dbReference type="RefSeq" id="WP_074929984.1">
    <property type="nucleotide sequence ID" value="NZ_FORI01000001.1"/>
</dbReference>
<organism evidence="1 2">
    <name type="scientific">Treponema bryantii</name>
    <dbReference type="NCBI Taxonomy" id="163"/>
    <lineage>
        <taxon>Bacteria</taxon>
        <taxon>Pseudomonadati</taxon>
        <taxon>Spirochaetota</taxon>
        <taxon>Spirochaetia</taxon>
        <taxon>Spirochaetales</taxon>
        <taxon>Treponemataceae</taxon>
        <taxon>Treponema</taxon>
    </lineage>
</organism>
<dbReference type="PANTHER" id="PTHR45661">
    <property type="entry name" value="SURFACE ANTIGEN"/>
    <property type="match status" value="1"/>
</dbReference>
<protein>
    <submittedName>
        <fullName evidence="1">Leucine rich repeat-containing protein</fullName>
    </submittedName>
</protein>
<dbReference type="InterPro" id="IPR053139">
    <property type="entry name" value="Surface_bspA-like"/>
</dbReference>
<dbReference type="InterPro" id="IPR026906">
    <property type="entry name" value="LRR_5"/>
</dbReference>
<dbReference type="InterPro" id="IPR032675">
    <property type="entry name" value="LRR_dom_sf"/>
</dbReference>
<reference evidence="2" key="1">
    <citation type="submission" date="2016-10" db="EMBL/GenBank/DDBJ databases">
        <authorList>
            <person name="Varghese N."/>
            <person name="Submissions S."/>
        </authorList>
    </citation>
    <scope>NUCLEOTIDE SEQUENCE [LARGE SCALE GENOMIC DNA]</scope>
    <source>
        <strain evidence="2">XBD1002</strain>
    </source>
</reference>
<dbReference type="EMBL" id="FORI01000001">
    <property type="protein sequence ID" value="SFI44284.1"/>
    <property type="molecule type" value="Genomic_DNA"/>
</dbReference>
<name>A0A1I3I8E2_9SPIR</name>
<dbReference type="Proteomes" id="UP000182737">
    <property type="component" value="Unassembled WGS sequence"/>
</dbReference>
<accession>A0A1I3I8E2</accession>
<sequence length="258" mass="28264">MASENNSLTIKDGVVTSCNKDVVNVVIPAGVTEIHSRAFYDCVTLESVVIPESIKKIGYLAFKHCTSIETVEFGGTKTQWEAVEGKIDLLYFIPAKVVKCSDGEWQKPVLIVEDGFLEVCLDKKATSVVIPEGVTEIGEDAFCNCASLEAVVIPPSVTVIGKRAFDSCKSLLSVKIPMGVKTIGYEAFMDCALLKSMEIPESVEFIDYDAFKGCKALAEVVFYGTMAQWKAMPRFKFETWREDVPAKVVKCSDGEVAL</sequence>
<dbReference type="OrthoDB" id="357143at2"/>
<dbReference type="SUPFAM" id="SSF52058">
    <property type="entry name" value="L domain-like"/>
    <property type="match status" value="1"/>
</dbReference>
<evidence type="ECO:0000313" key="2">
    <source>
        <dbReference type="Proteomes" id="UP000182737"/>
    </source>
</evidence>
<dbReference type="Gene3D" id="3.80.10.10">
    <property type="entry name" value="Ribonuclease Inhibitor"/>
    <property type="match status" value="3"/>
</dbReference>
<gene>
    <name evidence="1" type="ORF">SAMN04487775_101405</name>
</gene>
<dbReference type="AlphaFoldDB" id="A0A1I3I8E2"/>
<proteinExistence type="predicted"/>